<dbReference type="RefSeq" id="WP_076345871.1">
    <property type="nucleotide sequence ID" value="NZ_CP019082.1"/>
</dbReference>
<dbReference type="AlphaFoldDB" id="A0A1U7CPR4"/>
<accession>A0A1U7CPR4</accession>
<sequence>METSLHRGLKDHYGLGRGGRCEVAVAGYRIDAVDEGGTLIEVQSGPLGALKSKLRKLLPDHRVCVVKPVVVRRKLVRCDRVDGPERSIRQSPKRGSLVDVFDDLVGVASFLPDKNLSVELLGVSIEEVRVTRRRRPGYRVVDRRLDCILETLRLNEPDDLWELLPAGLPDSEPFTTRDLARKLARPLPFAQRVAYCLRLSGAVRPIGKVGNSHLYKAETSLIHSL</sequence>
<reference evidence="3" key="1">
    <citation type="submission" date="2016-12" db="EMBL/GenBank/DDBJ databases">
        <title>Comparative genomics of four Isosphaeraceae planctomycetes: a common pool of plasmids and glycoside hydrolase genes.</title>
        <authorList>
            <person name="Ivanova A."/>
        </authorList>
    </citation>
    <scope>NUCLEOTIDE SEQUENCE [LARGE SCALE GENOMIC DNA]</scope>
    <source>
        <strain evidence="3">PX4</strain>
    </source>
</reference>
<dbReference type="EMBL" id="CP019082">
    <property type="protein sequence ID" value="APW60911.1"/>
    <property type="molecule type" value="Genomic_DNA"/>
</dbReference>
<dbReference type="Pfam" id="PF26351">
    <property type="entry name" value="DUF8091"/>
    <property type="match status" value="1"/>
</dbReference>
<organism evidence="2 3">
    <name type="scientific">Paludisphaera borealis</name>
    <dbReference type="NCBI Taxonomy" id="1387353"/>
    <lineage>
        <taxon>Bacteria</taxon>
        <taxon>Pseudomonadati</taxon>
        <taxon>Planctomycetota</taxon>
        <taxon>Planctomycetia</taxon>
        <taxon>Isosphaerales</taxon>
        <taxon>Isosphaeraceae</taxon>
        <taxon>Paludisphaera</taxon>
    </lineage>
</organism>
<dbReference type="STRING" id="1387353.BSF38_02403"/>
<evidence type="ECO:0000313" key="3">
    <source>
        <dbReference type="Proteomes" id="UP000186309"/>
    </source>
</evidence>
<feature type="domain" description="DUF8091" evidence="1">
    <location>
        <begin position="3"/>
        <end position="154"/>
    </location>
</feature>
<dbReference type="KEGG" id="pbor:BSF38_02403"/>
<gene>
    <name evidence="2" type="ORF">BSF38_02403</name>
</gene>
<keyword evidence="3" id="KW-1185">Reference proteome</keyword>
<dbReference type="Proteomes" id="UP000186309">
    <property type="component" value="Chromosome"/>
</dbReference>
<proteinExistence type="predicted"/>
<dbReference type="InterPro" id="IPR058404">
    <property type="entry name" value="DUF8091"/>
</dbReference>
<evidence type="ECO:0000259" key="1">
    <source>
        <dbReference type="Pfam" id="PF26351"/>
    </source>
</evidence>
<name>A0A1U7CPR4_9BACT</name>
<evidence type="ECO:0000313" key="2">
    <source>
        <dbReference type="EMBL" id="APW60911.1"/>
    </source>
</evidence>
<protein>
    <recommendedName>
        <fullName evidence="1">DUF8091 domain-containing protein</fullName>
    </recommendedName>
</protein>
<dbReference type="OrthoDB" id="287760at2"/>